<proteinExistence type="inferred from homology"/>
<dbReference type="CTD" id="4536"/>
<evidence type="ECO:0000256" key="12">
    <source>
        <dbReference type="ARBA" id="ARBA00022989"/>
    </source>
</evidence>
<comment type="function">
    <text evidence="18">Core subunit of the mitochondrial membrane respiratory chain NADH dehydrogenase (Complex I) which catalyzes electron transfer from NADH through the respiratory chain, using ubiquinone as an electron acceptor. Essential for the catalytic activity and assembly of complex I.</text>
</comment>
<dbReference type="GO" id="GO:0006120">
    <property type="term" value="P:mitochondrial electron transport, NADH to ubiquinone"/>
    <property type="evidence" value="ECO:0007669"/>
    <property type="project" value="InterPro"/>
</dbReference>
<keyword evidence="10 18" id="KW-1278">Translocase</keyword>
<dbReference type="GO" id="GO:0005743">
    <property type="term" value="C:mitochondrial inner membrane"/>
    <property type="evidence" value="ECO:0007669"/>
    <property type="project" value="UniProtKB-SubCell"/>
</dbReference>
<evidence type="ECO:0000259" key="19">
    <source>
        <dbReference type="Pfam" id="PF00361"/>
    </source>
</evidence>
<dbReference type="GeneID" id="54097785"/>
<dbReference type="PRINTS" id="PR01436">
    <property type="entry name" value="NADHDHGNASE2"/>
</dbReference>
<dbReference type="Pfam" id="PF00361">
    <property type="entry name" value="Proton_antipo_M"/>
    <property type="match status" value="1"/>
</dbReference>
<reference evidence="20" key="1">
    <citation type="submission" date="2019-01" db="EMBL/GenBank/DDBJ databases">
        <title>Mitochondrial phylogenomics of Collembola.</title>
        <authorList>
            <person name="Sun X."/>
            <person name="Xie Z.-J."/>
            <person name="Dong J."/>
            <person name="Yu D.-Y."/>
        </authorList>
    </citation>
    <scope>NUCLEOTIDE SEQUENCE</scope>
</reference>
<keyword evidence="16 18" id="KW-0472">Membrane</keyword>
<dbReference type="PANTHER" id="PTHR46552">
    <property type="entry name" value="NADH-UBIQUINONE OXIDOREDUCTASE CHAIN 2"/>
    <property type="match status" value="1"/>
</dbReference>
<evidence type="ECO:0000256" key="10">
    <source>
        <dbReference type="ARBA" id="ARBA00022967"/>
    </source>
</evidence>
<evidence type="ECO:0000256" key="3">
    <source>
        <dbReference type="ARBA" id="ARBA00007012"/>
    </source>
</evidence>
<gene>
    <name evidence="20" type="primary">ND2</name>
</gene>
<feature type="transmembrane region" description="Helical" evidence="18">
    <location>
        <begin position="233"/>
        <end position="252"/>
    </location>
</feature>
<feature type="transmembrane region" description="Helical" evidence="18">
    <location>
        <begin position="316"/>
        <end position="336"/>
    </location>
</feature>
<feature type="transmembrane region" description="Helical" evidence="18">
    <location>
        <begin position="170"/>
        <end position="189"/>
    </location>
</feature>
<evidence type="ECO:0000313" key="20">
    <source>
        <dbReference type="EMBL" id="QIT06419.1"/>
    </source>
</evidence>
<evidence type="ECO:0000256" key="18">
    <source>
        <dbReference type="RuleBase" id="RU003403"/>
    </source>
</evidence>
<dbReference type="EMBL" id="MK431894">
    <property type="protein sequence ID" value="QIT06419.1"/>
    <property type="molecule type" value="Genomic_DNA"/>
</dbReference>
<keyword evidence="7 18" id="KW-0679">Respiratory chain</keyword>
<evidence type="ECO:0000256" key="5">
    <source>
        <dbReference type="ARBA" id="ARBA00021008"/>
    </source>
</evidence>
<keyword evidence="8 18" id="KW-0812">Transmembrane</keyword>
<geneLocation type="mitochondrion" evidence="20"/>
<dbReference type="InterPro" id="IPR050175">
    <property type="entry name" value="Complex_I_Subunit_2"/>
</dbReference>
<feature type="domain" description="NADH:quinone oxidoreductase/Mrp antiporter transmembrane" evidence="19">
    <location>
        <begin position="24"/>
        <end position="282"/>
    </location>
</feature>
<evidence type="ECO:0000256" key="16">
    <source>
        <dbReference type="ARBA" id="ARBA00023136"/>
    </source>
</evidence>
<feature type="transmembrane region" description="Helical" evidence="18">
    <location>
        <begin position="272"/>
        <end position="295"/>
    </location>
</feature>
<dbReference type="PANTHER" id="PTHR46552:SF1">
    <property type="entry name" value="NADH-UBIQUINONE OXIDOREDUCTASE CHAIN 2"/>
    <property type="match status" value="1"/>
</dbReference>
<evidence type="ECO:0000256" key="8">
    <source>
        <dbReference type="ARBA" id="ARBA00022692"/>
    </source>
</evidence>
<evidence type="ECO:0000256" key="6">
    <source>
        <dbReference type="ARBA" id="ARBA00022448"/>
    </source>
</evidence>
<dbReference type="InterPro" id="IPR001750">
    <property type="entry name" value="ND/Mrp_TM"/>
</dbReference>
<keyword evidence="9 18" id="KW-0999">Mitochondrion inner membrane</keyword>
<sequence length="337" mass="39036">MLMKTSTMLFLIMMMLGTIMAISSSSWITTWIGLEINLMSIIPILINKKSYKSTEASVKYFLIQAMASIFIIFLSLMFNKNFNFNLNSNLEMTLFVIPLMMKAGVAPLHFWFPQVMNCIDWFQGLIMLTWQKIAPLILSSYILSPIISLMILSSALVGSLGGFNQNKIKIILTYSSILHSGWMLMLIFIDLTNWMNYFFIYTFISVIIFFYLKNMSTLNFNNIYSVKNKQNTNTIFMFNFLSLAGLPPFLGFSAKIMAIQNILLKMNFSTTILMFLIFNSLISLFYYLKISYSTFMKSFMLNKILNIKNKNLKNKMNMIFMMSILGNIFIPILMFLI</sequence>
<evidence type="ECO:0000256" key="7">
    <source>
        <dbReference type="ARBA" id="ARBA00022660"/>
    </source>
</evidence>
<keyword evidence="6" id="KW-0813">Transport</keyword>
<comment type="subcellular location">
    <subcellularLocation>
        <location evidence="2 18">Mitochondrion inner membrane</location>
        <topology evidence="2 18">Multi-pass membrane protein</topology>
    </subcellularLocation>
</comment>
<dbReference type="AlphaFoldDB" id="A0A6H0EY08"/>
<dbReference type="RefSeq" id="YP_009753938.1">
    <property type="nucleotide sequence ID" value="NC_046886.1"/>
</dbReference>
<organism evidence="20">
    <name type="scientific">Oncopodura yosiiana</name>
    <dbReference type="NCBI Taxonomy" id="2581075"/>
    <lineage>
        <taxon>Eukaryota</taxon>
        <taxon>Metazoa</taxon>
        <taxon>Ecdysozoa</taxon>
        <taxon>Arthropoda</taxon>
        <taxon>Hexapoda</taxon>
        <taxon>Collembola</taxon>
        <taxon>Entomobryomorpha</taxon>
        <taxon>Tomoceroidea</taxon>
        <taxon>Oncopoduridae</taxon>
        <taxon>Oncopodura</taxon>
    </lineage>
</organism>
<keyword evidence="14 18" id="KW-0830">Ubiquinone</keyword>
<evidence type="ECO:0000256" key="1">
    <source>
        <dbReference type="ARBA" id="ARBA00003257"/>
    </source>
</evidence>
<feature type="transmembrane region" description="Helical" evidence="18">
    <location>
        <begin position="7"/>
        <end position="28"/>
    </location>
</feature>
<accession>A0A6H0EY08</accession>
<feature type="transmembrane region" description="Helical" evidence="18">
    <location>
        <begin position="133"/>
        <end position="158"/>
    </location>
</feature>
<comment type="catalytic activity">
    <reaction evidence="17 18">
        <text>a ubiquinone + NADH + 5 H(+)(in) = a ubiquinol + NAD(+) + 4 H(+)(out)</text>
        <dbReference type="Rhea" id="RHEA:29091"/>
        <dbReference type="Rhea" id="RHEA-COMP:9565"/>
        <dbReference type="Rhea" id="RHEA-COMP:9566"/>
        <dbReference type="ChEBI" id="CHEBI:15378"/>
        <dbReference type="ChEBI" id="CHEBI:16389"/>
        <dbReference type="ChEBI" id="CHEBI:17976"/>
        <dbReference type="ChEBI" id="CHEBI:57540"/>
        <dbReference type="ChEBI" id="CHEBI:57945"/>
        <dbReference type="EC" id="7.1.1.2"/>
    </reaction>
</comment>
<evidence type="ECO:0000256" key="14">
    <source>
        <dbReference type="ARBA" id="ARBA00023075"/>
    </source>
</evidence>
<feature type="transmembrane region" description="Helical" evidence="18">
    <location>
        <begin position="60"/>
        <end position="78"/>
    </location>
</feature>
<feature type="transmembrane region" description="Helical" evidence="18">
    <location>
        <begin position="195"/>
        <end position="212"/>
    </location>
</feature>
<evidence type="ECO:0000256" key="2">
    <source>
        <dbReference type="ARBA" id="ARBA00004448"/>
    </source>
</evidence>
<evidence type="ECO:0000256" key="17">
    <source>
        <dbReference type="ARBA" id="ARBA00049551"/>
    </source>
</evidence>
<protein>
    <recommendedName>
        <fullName evidence="5 18">NADH-ubiquinone oxidoreductase chain 2</fullName>
        <ecNumber evidence="4 18">7.1.1.2</ecNumber>
    </recommendedName>
</protein>
<feature type="transmembrane region" description="Helical" evidence="18">
    <location>
        <begin position="90"/>
        <end position="113"/>
    </location>
</feature>
<evidence type="ECO:0000256" key="13">
    <source>
        <dbReference type="ARBA" id="ARBA00023027"/>
    </source>
</evidence>
<evidence type="ECO:0000256" key="4">
    <source>
        <dbReference type="ARBA" id="ARBA00012944"/>
    </source>
</evidence>
<dbReference type="InterPro" id="IPR003917">
    <property type="entry name" value="NADH_UbQ_OxRdtase_chain2"/>
</dbReference>
<name>A0A6H0EY08_9HEXA</name>
<keyword evidence="13 18" id="KW-0520">NAD</keyword>
<comment type="similarity">
    <text evidence="3 18">Belongs to the complex I subunit 2 family.</text>
</comment>
<dbReference type="GO" id="GO:0008137">
    <property type="term" value="F:NADH dehydrogenase (ubiquinone) activity"/>
    <property type="evidence" value="ECO:0007669"/>
    <property type="project" value="UniProtKB-EC"/>
</dbReference>
<evidence type="ECO:0000256" key="15">
    <source>
        <dbReference type="ARBA" id="ARBA00023128"/>
    </source>
</evidence>
<dbReference type="EC" id="7.1.1.2" evidence="4 18"/>
<evidence type="ECO:0000256" key="11">
    <source>
        <dbReference type="ARBA" id="ARBA00022982"/>
    </source>
</evidence>
<evidence type="ECO:0000256" key="9">
    <source>
        <dbReference type="ARBA" id="ARBA00022792"/>
    </source>
</evidence>
<keyword evidence="12 18" id="KW-1133">Transmembrane helix</keyword>
<keyword evidence="15 18" id="KW-0496">Mitochondrion</keyword>
<keyword evidence="11 18" id="KW-0249">Electron transport</keyword>
<comment type="function">
    <text evidence="1">Core subunit of the mitochondrial membrane respiratory chain NADH dehydrogenase (Complex I) that is believed to belong to the minimal assembly required for catalysis. Complex I functions in the transfer of electrons from NADH to the respiratory chain. The immediate electron acceptor for the enzyme is believed to be ubiquinone.</text>
</comment>